<evidence type="ECO:0000256" key="6">
    <source>
        <dbReference type="ARBA" id="ARBA00023054"/>
    </source>
</evidence>
<dbReference type="InterPro" id="IPR052070">
    <property type="entry name" value="ESCRT-I_UEV_domain"/>
</dbReference>
<evidence type="ECO:0000256" key="8">
    <source>
        <dbReference type="SAM" id="MobiDB-lite"/>
    </source>
</evidence>
<evidence type="ECO:0000256" key="7">
    <source>
        <dbReference type="PROSITE-ProRule" id="PRU00644"/>
    </source>
</evidence>
<evidence type="ECO:0008006" key="13">
    <source>
        <dbReference type="Google" id="ProtNLM"/>
    </source>
</evidence>
<feature type="region of interest" description="Disordered" evidence="8">
    <location>
        <begin position="146"/>
        <end position="338"/>
    </location>
</feature>
<protein>
    <recommendedName>
        <fullName evidence="13">UEV domain-containing protein</fullName>
    </recommendedName>
</protein>
<dbReference type="CDD" id="cd11685">
    <property type="entry name" value="UEV_TSG101-like"/>
    <property type="match status" value="1"/>
</dbReference>
<dbReference type="PROSITE" id="PS51322">
    <property type="entry name" value="UEV"/>
    <property type="match status" value="1"/>
</dbReference>
<dbReference type="OrthoDB" id="306304at2759"/>
<feature type="compositionally biased region" description="Polar residues" evidence="8">
    <location>
        <begin position="186"/>
        <end position="201"/>
    </location>
</feature>
<evidence type="ECO:0000256" key="3">
    <source>
        <dbReference type="ARBA" id="ARBA00022448"/>
    </source>
</evidence>
<proteinExistence type="inferred from homology"/>
<dbReference type="SUPFAM" id="SSF140111">
    <property type="entry name" value="Endosomal sorting complex assembly domain"/>
    <property type="match status" value="1"/>
</dbReference>
<feature type="domain" description="SB" evidence="9">
    <location>
        <begin position="435"/>
        <end position="501"/>
    </location>
</feature>
<sequence>MPSPVIQDWLKRVLVPYPSAADLAREVGQALDRFPTLQVRTEAYTYDSGQTHLLLQCHGTLPISYRNATYHIPLCVWFPLEYPRRAPMVYVQPTREMAIRRSAEVEPSGRIIGGVVVDWERKWEGHSLASLLSNLQQIFSAQPPVYARPQTQPANAEPRPPPRPAPPVTPIPDQLPVYRPPPAASPTLSVNTFSGPANATSGPPPVPPSPLRQHARQDAVPISAGSPLRTHAMPTPHISDPRNGPPVTGPPALLRPHEVYRPQMPGSVNGYAPHTYQPLGQQQVPRSPQAAPLPRTAPKPPIRDLFDVDDEGLAPITPQSQSPAPFAEGVAPPSRPLPPTTLHLHSLLSAQLSARLPLLLSHLNSQTTQLESVRADLESGEPAIRDEMARLEAVRGVCEGVVNKVGEVVKNGEKRCEELEQRGEVSVDEVVCSISIVHNQLIDLVAEDNAIEDTIYHLARALDAERIDLDRFLKQIRVLAREQYQKRALIEKITMELRGRA</sequence>
<reference evidence="11" key="1">
    <citation type="submission" date="2020-07" db="EMBL/GenBank/DDBJ databases">
        <title>Draft Genome Sequence of a Deep-Sea Yeast, Naganishia (Cryptococcus) liquefaciens strain N6.</title>
        <authorList>
            <person name="Han Y.W."/>
            <person name="Kajitani R."/>
            <person name="Morimoto H."/>
            <person name="Parhat M."/>
            <person name="Tsubouchi H."/>
            <person name="Bakenova O."/>
            <person name="Ogata M."/>
            <person name="Argunhan B."/>
            <person name="Aoki R."/>
            <person name="Kajiwara S."/>
            <person name="Itoh T."/>
            <person name="Iwasaki H."/>
        </authorList>
    </citation>
    <scope>NUCLEOTIDE SEQUENCE</scope>
    <source>
        <strain evidence="11">N6</strain>
    </source>
</reference>
<name>A0A8H3YES6_9TREE</name>
<dbReference type="InterPro" id="IPR008883">
    <property type="entry name" value="UEV_N"/>
</dbReference>
<dbReference type="InterPro" id="IPR037202">
    <property type="entry name" value="ESCRT_assembly_dom"/>
</dbReference>
<dbReference type="GO" id="GO:0000813">
    <property type="term" value="C:ESCRT I complex"/>
    <property type="evidence" value="ECO:0007669"/>
    <property type="project" value="TreeGrafter"/>
</dbReference>
<evidence type="ECO:0000256" key="5">
    <source>
        <dbReference type="ARBA" id="ARBA00022927"/>
    </source>
</evidence>
<comment type="subcellular location">
    <subcellularLocation>
        <location evidence="1">Endosome</location>
    </subcellularLocation>
</comment>
<organism evidence="11 12">
    <name type="scientific">Naganishia liquefaciens</name>
    <dbReference type="NCBI Taxonomy" id="104408"/>
    <lineage>
        <taxon>Eukaryota</taxon>
        <taxon>Fungi</taxon>
        <taxon>Dikarya</taxon>
        <taxon>Basidiomycota</taxon>
        <taxon>Agaricomycotina</taxon>
        <taxon>Tremellomycetes</taxon>
        <taxon>Filobasidiales</taxon>
        <taxon>Filobasidiaceae</taxon>
        <taxon>Naganishia</taxon>
    </lineage>
</organism>
<evidence type="ECO:0000259" key="10">
    <source>
        <dbReference type="PROSITE" id="PS51322"/>
    </source>
</evidence>
<keyword evidence="5 7" id="KW-0653">Protein transport</keyword>
<dbReference type="Pfam" id="PF05743">
    <property type="entry name" value="UEV"/>
    <property type="match status" value="1"/>
</dbReference>
<keyword evidence="4" id="KW-0967">Endosome</keyword>
<evidence type="ECO:0000256" key="1">
    <source>
        <dbReference type="ARBA" id="ARBA00004177"/>
    </source>
</evidence>
<feature type="compositionally biased region" description="Pro residues" evidence="8">
    <location>
        <begin position="158"/>
        <end position="170"/>
    </location>
</feature>
<keyword evidence="12" id="KW-1185">Reference proteome</keyword>
<keyword evidence="3 7" id="KW-0813">Transport</keyword>
<dbReference type="Proteomes" id="UP000620104">
    <property type="component" value="Unassembled WGS sequence"/>
</dbReference>
<dbReference type="Gene3D" id="3.10.110.10">
    <property type="entry name" value="Ubiquitin Conjugating Enzyme"/>
    <property type="match status" value="1"/>
</dbReference>
<comment type="similarity">
    <text evidence="2">Belongs to the ubiquitin-conjugating enzyme family. UEV subfamily.</text>
</comment>
<dbReference type="InterPro" id="IPR016135">
    <property type="entry name" value="UBQ-conjugating_enzyme/RWD"/>
</dbReference>
<evidence type="ECO:0000259" key="9">
    <source>
        <dbReference type="PROSITE" id="PS51312"/>
    </source>
</evidence>
<dbReference type="GO" id="GO:0006886">
    <property type="term" value="P:intracellular protein transport"/>
    <property type="evidence" value="ECO:0007669"/>
    <property type="project" value="UniProtKB-ARBA"/>
</dbReference>
<dbReference type="InterPro" id="IPR017916">
    <property type="entry name" value="SB_dom"/>
</dbReference>
<evidence type="ECO:0000256" key="2">
    <source>
        <dbReference type="ARBA" id="ARBA00009594"/>
    </source>
</evidence>
<gene>
    <name evidence="11" type="ORF">NliqN6_2975</name>
</gene>
<comment type="caution">
    <text evidence="11">The sequence shown here is derived from an EMBL/GenBank/DDBJ whole genome shotgun (WGS) entry which is preliminary data.</text>
</comment>
<dbReference type="GO" id="GO:0043130">
    <property type="term" value="F:ubiquitin binding"/>
    <property type="evidence" value="ECO:0007669"/>
    <property type="project" value="TreeGrafter"/>
</dbReference>
<dbReference type="PROSITE" id="PS51312">
    <property type="entry name" value="SB"/>
    <property type="match status" value="1"/>
</dbReference>
<dbReference type="PANTHER" id="PTHR23306:SF3">
    <property type="entry name" value="TUMOR SUPPRESSOR PROTEIN 101"/>
    <property type="match status" value="1"/>
</dbReference>
<dbReference type="GO" id="GO:0043162">
    <property type="term" value="P:ubiquitin-dependent protein catabolic process via the multivesicular body sorting pathway"/>
    <property type="evidence" value="ECO:0007669"/>
    <property type="project" value="UniProtKB-ARBA"/>
</dbReference>
<keyword evidence="6" id="KW-0175">Coiled coil</keyword>
<dbReference type="Pfam" id="PF09454">
    <property type="entry name" value="Vps23_core"/>
    <property type="match status" value="1"/>
</dbReference>
<dbReference type="SUPFAM" id="SSF54495">
    <property type="entry name" value="UBC-like"/>
    <property type="match status" value="1"/>
</dbReference>
<accession>A0A8H3YES6</accession>
<evidence type="ECO:0000256" key="4">
    <source>
        <dbReference type="ARBA" id="ARBA00022753"/>
    </source>
</evidence>
<dbReference type="GO" id="GO:0072666">
    <property type="term" value="P:establishment of protein localization to vacuole"/>
    <property type="evidence" value="ECO:0007669"/>
    <property type="project" value="UniProtKB-ARBA"/>
</dbReference>
<dbReference type="Gene3D" id="6.10.140.820">
    <property type="match status" value="1"/>
</dbReference>
<evidence type="ECO:0000313" key="12">
    <source>
        <dbReference type="Proteomes" id="UP000620104"/>
    </source>
</evidence>
<dbReference type="AlphaFoldDB" id="A0A8H3YES6"/>
<dbReference type="PANTHER" id="PTHR23306">
    <property type="entry name" value="TUMOR SUSCEPTIBILITY GENE 101 PROTEIN-RELATED"/>
    <property type="match status" value="1"/>
</dbReference>
<dbReference type="EMBL" id="BLZA01000019">
    <property type="protein sequence ID" value="GHJ86573.1"/>
    <property type="molecule type" value="Genomic_DNA"/>
</dbReference>
<feature type="domain" description="UEV" evidence="10">
    <location>
        <begin position="4"/>
        <end position="149"/>
    </location>
</feature>
<evidence type="ECO:0000313" key="11">
    <source>
        <dbReference type="EMBL" id="GHJ86573.1"/>
    </source>
</evidence>